<evidence type="ECO:0000313" key="16">
    <source>
        <dbReference type="EMBL" id="CAF1168350.1"/>
    </source>
</evidence>
<keyword evidence="11" id="KW-0472">Membrane</keyword>
<gene>
    <name evidence="15" type="ORF">EDS130_LOCUS9140</name>
    <name evidence="16" type="ORF">XAT740_LOCUS21883</name>
</gene>
<dbReference type="PANTHER" id="PTHR31120">
    <property type="entry name" value="METALLOPROTEASE TIKI"/>
    <property type="match status" value="1"/>
</dbReference>
<evidence type="ECO:0000256" key="2">
    <source>
        <dbReference type="ARBA" id="ARBA00004479"/>
    </source>
</evidence>
<keyword evidence="4 13" id="KW-0645">Protease</keyword>
<evidence type="ECO:0000256" key="13">
    <source>
        <dbReference type="RuleBase" id="RU369069"/>
    </source>
</evidence>
<keyword evidence="12" id="KW-0325">Glycoprotein</keyword>
<keyword evidence="8 13" id="KW-0378">Hydrolase</keyword>
<dbReference type="AlphaFoldDB" id="A0A814TY26"/>
<dbReference type="CDD" id="cd14789">
    <property type="entry name" value="Tiki"/>
    <property type="match status" value="1"/>
</dbReference>
<dbReference type="GO" id="GO:0046872">
    <property type="term" value="F:metal ion binding"/>
    <property type="evidence" value="ECO:0007669"/>
    <property type="project" value="UniProtKB-UniRule"/>
</dbReference>
<name>A0A814TY26_ADIRI</name>
<organism evidence="16 17">
    <name type="scientific">Adineta ricciae</name>
    <name type="common">Rotifer</name>
    <dbReference type="NCBI Taxonomy" id="249248"/>
    <lineage>
        <taxon>Eukaryota</taxon>
        <taxon>Metazoa</taxon>
        <taxon>Spiralia</taxon>
        <taxon>Gnathifera</taxon>
        <taxon>Rotifera</taxon>
        <taxon>Eurotatoria</taxon>
        <taxon>Bdelloidea</taxon>
        <taxon>Adinetida</taxon>
        <taxon>Adinetidae</taxon>
        <taxon>Adineta</taxon>
    </lineage>
</organism>
<dbReference type="GO" id="GO:0004222">
    <property type="term" value="F:metalloendopeptidase activity"/>
    <property type="evidence" value="ECO:0007669"/>
    <property type="project" value="UniProtKB-UniRule"/>
</dbReference>
<comment type="function">
    <text evidence="13">Metalloprotease that acts as a negative regulator of the Wnt signaling pathway.</text>
</comment>
<feature type="chain" id="PRO_5035685508" description="Metalloprotease TIKI homolog" evidence="14">
    <location>
        <begin position="20"/>
        <end position="287"/>
    </location>
</feature>
<protein>
    <recommendedName>
        <fullName evidence="13">Metalloprotease TIKI homolog</fullName>
        <ecNumber evidence="13">3.4.-.-</ecNumber>
    </recommendedName>
</protein>
<keyword evidence="13" id="KW-1003">Cell membrane</keyword>
<keyword evidence="10 13" id="KW-0482">Metalloprotease</keyword>
<evidence type="ECO:0000256" key="11">
    <source>
        <dbReference type="ARBA" id="ARBA00023136"/>
    </source>
</evidence>
<keyword evidence="7 13" id="KW-0732">Signal</keyword>
<evidence type="ECO:0000256" key="12">
    <source>
        <dbReference type="ARBA" id="ARBA00023180"/>
    </source>
</evidence>
<keyword evidence="5" id="KW-0812">Transmembrane</keyword>
<evidence type="ECO:0000256" key="14">
    <source>
        <dbReference type="SAM" id="SignalP"/>
    </source>
</evidence>
<evidence type="ECO:0000256" key="5">
    <source>
        <dbReference type="ARBA" id="ARBA00022692"/>
    </source>
</evidence>
<dbReference type="InterPro" id="IPR002816">
    <property type="entry name" value="TraB/PrgY/GumN_fam"/>
</dbReference>
<dbReference type="Proteomes" id="UP000663852">
    <property type="component" value="Unassembled WGS sequence"/>
</dbReference>
<comment type="caution">
    <text evidence="16">The sequence shown here is derived from an EMBL/GenBank/DDBJ whole genome shotgun (WGS) entry which is preliminary data.</text>
</comment>
<sequence length="287" mass="32523">MKFFIILFTLLSCLSTYETTILWRINTNPPAYLFGTIHLPQPEIWSSLSNTVKSAFENSTHFLPEFDVTNFFSFARVRMCMNSYMSSKGRGQPPAPPPSGTMNQHGPQAPLLDIYLAMEARREGKNVDSLETADIYCEFTKFQMESFSNTNIPGNSAQQSFPNEQSNMEIKRVYNCDINLPQELLAPSTVQIEDKALLAFKQRLEEIVGRRDTLMTAKINSLLKENSTDKRYFFAVGFMHLMSPTGIIAKLRENYGYSVTRLCTDPPHFRTTLGCQASSWCDTIAGL</sequence>
<dbReference type="GO" id="GO:0030178">
    <property type="term" value="P:negative regulation of Wnt signaling pathway"/>
    <property type="evidence" value="ECO:0007669"/>
    <property type="project" value="UniProtKB-UniRule"/>
</dbReference>
<dbReference type="GO" id="GO:0006508">
    <property type="term" value="P:proteolysis"/>
    <property type="evidence" value="ECO:0007669"/>
    <property type="project" value="UniProtKB-KW"/>
</dbReference>
<dbReference type="OrthoDB" id="10040378at2759"/>
<reference evidence="16" key="1">
    <citation type="submission" date="2021-02" db="EMBL/GenBank/DDBJ databases">
        <authorList>
            <person name="Nowell W R."/>
        </authorList>
    </citation>
    <scope>NUCLEOTIDE SEQUENCE</scope>
</reference>
<keyword evidence="13" id="KW-0879">Wnt signaling pathway</keyword>
<comment type="cofactor">
    <cofactor evidence="13">
        <name>Mn(2+)</name>
        <dbReference type="ChEBI" id="CHEBI:29035"/>
    </cofactor>
    <cofactor evidence="13">
        <name>Co(2+)</name>
        <dbReference type="ChEBI" id="CHEBI:48828"/>
    </cofactor>
    <text evidence="13">Divalent metal cations. Mn(2+) or Co(2+).</text>
</comment>
<dbReference type="PANTHER" id="PTHR31120:SF6">
    <property type="entry name" value="METALLOPROTEASE TIKI HOMOLOG"/>
    <property type="match status" value="1"/>
</dbReference>
<dbReference type="Pfam" id="PF01963">
    <property type="entry name" value="TraB_PrgY_gumN"/>
    <property type="match status" value="2"/>
</dbReference>
<dbReference type="GO" id="GO:0016055">
    <property type="term" value="P:Wnt signaling pathway"/>
    <property type="evidence" value="ECO:0007669"/>
    <property type="project" value="UniProtKB-KW"/>
</dbReference>
<keyword evidence="9" id="KW-1133">Transmembrane helix</keyword>
<comment type="subcellular location">
    <subcellularLocation>
        <location evidence="13">Cell membrane</location>
        <topology evidence="13">Single-pass type I membrane protein</topology>
    </subcellularLocation>
    <subcellularLocation>
        <location evidence="2">Membrane</location>
        <topology evidence="2">Single-pass type I membrane protein</topology>
    </subcellularLocation>
</comment>
<comment type="cofactor">
    <cofactor evidence="1">
        <name>Co(2+)</name>
        <dbReference type="ChEBI" id="CHEBI:48828"/>
    </cofactor>
</comment>
<evidence type="ECO:0000256" key="9">
    <source>
        <dbReference type="ARBA" id="ARBA00022989"/>
    </source>
</evidence>
<evidence type="ECO:0000256" key="1">
    <source>
        <dbReference type="ARBA" id="ARBA00001941"/>
    </source>
</evidence>
<evidence type="ECO:0000313" key="17">
    <source>
        <dbReference type="Proteomes" id="UP000663828"/>
    </source>
</evidence>
<keyword evidence="17" id="KW-1185">Reference proteome</keyword>
<comment type="similarity">
    <text evidence="3 13">Belongs to the TIKI family.</text>
</comment>
<dbReference type="InterPro" id="IPR040230">
    <property type="entry name" value="TIKI1/2-like"/>
</dbReference>
<evidence type="ECO:0000256" key="4">
    <source>
        <dbReference type="ARBA" id="ARBA00022670"/>
    </source>
</evidence>
<evidence type="ECO:0000313" key="15">
    <source>
        <dbReference type="EMBL" id="CAF0888196.1"/>
    </source>
</evidence>
<dbReference type="Proteomes" id="UP000663828">
    <property type="component" value="Unassembled WGS sequence"/>
</dbReference>
<dbReference type="EMBL" id="CAJNOJ010000030">
    <property type="protein sequence ID" value="CAF0888196.1"/>
    <property type="molecule type" value="Genomic_DNA"/>
</dbReference>
<dbReference type="GO" id="GO:0005886">
    <property type="term" value="C:plasma membrane"/>
    <property type="evidence" value="ECO:0007669"/>
    <property type="project" value="UniProtKB-SubCell"/>
</dbReference>
<dbReference type="EC" id="3.4.-.-" evidence="13"/>
<keyword evidence="6 13" id="KW-0479">Metal-binding</keyword>
<evidence type="ECO:0000256" key="10">
    <source>
        <dbReference type="ARBA" id="ARBA00023049"/>
    </source>
</evidence>
<evidence type="ECO:0000256" key="6">
    <source>
        <dbReference type="ARBA" id="ARBA00022723"/>
    </source>
</evidence>
<proteinExistence type="inferred from homology"/>
<evidence type="ECO:0000256" key="8">
    <source>
        <dbReference type="ARBA" id="ARBA00022801"/>
    </source>
</evidence>
<evidence type="ECO:0000256" key="3">
    <source>
        <dbReference type="ARBA" id="ARBA00008261"/>
    </source>
</evidence>
<evidence type="ECO:0000256" key="7">
    <source>
        <dbReference type="ARBA" id="ARBA00022729"/>
    </source>
</evidence>
<feature type="signal peptide" evidence="14">
    <location>
        <begin position="1"/>
        <end position="19"/>
    </location>
</feature>
<dbReference type="EMBL" id="CAJNOR010001588">
    <property type="protein sequence ID" value="CAF1168350.1"/>
    <property type="molecule type" value="Genomic_DNA"/>
</dbReference>
<accession>A0A814TY26</accession>